<evidence type="ECO:0000313" key="1">
    <source>
        <dbReference type="EMBL" id="SFB86386.1"/>
    </source>
</evidence>
<protein>
    <submittedName>
        <fullName evidence="1">Uncharacterized protein</fullName>
    </submittedName>
</protein>
<keyword evidence="2" id="KW-1185">Reference proteome</keyword>
<sequence length="134" mass="15125">MECCCNNFSVNKVIRRFASKAGNTVGKAAAKGEIKLLSAGKFPRLYFKFEKHAAEWSQWGFISKTAYNKRAVQLANSQIGGKIMGFTSKQGWVFRFNSATGEFLTSHPNGYIETFFRPKAGLEYYLKQVQLYGN</sequence>
<organism evidence="1 2">
    <name type="scientific">Flexibacter flexilis DSM 6793</name>
    <dbReference type="NCBI Taxonomy" id="927664"/>
    <lineage>
        <taxon>Bacteria</taxon>
        <taxon>Pseudomonadati</taxon>
        <taxon>Bacteroidota</taxon>
        <taxon>Cytophagia</taxon>
        <taxon>Cytophagales</taxon>
        <taxon>Flexibacteraceae</taxon>
        <taxon>Flexibacter</taxon>
    </lineage>
</organism>
<evidence type="ECO:0000313" key="2">
    <source>
        <dbReference type="Proteomes" id="UP000199514"/>
    </source>
</evidence>
<accession>A0A1I1EI91</accession>
<gene>
    <name evidence="1" type="ORF">SAMN05421780_101804</name>
</gene>
<dbReference type="AlphaFoldDB" id="A0A1I1EI91"/>
<dbReference type="EMBL" id="FOLE01000001">
    <property type="protein sequence ID" value="SFB86386.1"/>
    <property type="molecule type" value="Genomic_DNA"/>
</dbReference>
<proteinExistence type="predicted"/>
<name>A0A1I1EI91_9BACT</name>
<dbReference type="STRING" id="927664.SAMN05421780_101804"/>
<dbReference type="Proteomes" id="UP000199514">
    <property type="component" value="Unassembled WGS sequence"/>
</dbReference>
<reference evidence="1 2" key="1">
    <citation type="submission" date="2016-10" db="EMBL/GenBank/DDBJ databases">
        <authorList>
            <person name="de Groot N.N."/>
        </authorList>
    </citation>
    <scope>NUCLEOTIDE SEQUENCE [LARGE SCALE GENOMIC DNA]</scope>
    <source>
        <strain evidence="1 2">DSM 6793</strain>
    </source>
</reference>